<evidence type="ECO:0000256" key="9">
    <source>
        <dbReference type="ARBA" id="ARBA00048988"/>
    </source>
</evidence>
<organism evidence="12">
    <name type="scientific">Shewanella algae</name>
    <dbReference type="NCBI Taxonomy" id="38313"/>
    <lineage>
        <taxon>Bacteria</taxon>
        <taxon>Pseudomonadati</taxon>
        <taxon>Pseudomonadota</taxon>
        <taxon>Gammaproteobacteria</taxon>
        <taxon>Alteromonadales</taxon>
        <taxon>Shewanellaceae</taxon>
        <taxon>Shewanella</taxon>
    </lineage>
</organism>
<sequence length="544" mass="62429">MANFEFTPDQEAAIVSGSNMVITACPGSGKTTIVVEKIRNEVQSLPDYKGVIGITFTVKASKELKQRCKKDACDLKASFFGTIDHFCLSEIIYPFGSRLIGHFSSAIECKLFNEIPQALKDQLPTISAYSGDIKNDIYPTFEQDIKTLYENGYVLLELLGVMANHILSNSLACQNYFRAKYSSIYVDEYQDSSEPQHMLFLKLIELGLTGVAVGDTQQSIYVWRGSNPEYITSLTTQPDVFEHHIVNINHRCHPSITNYSNRLFNPACDLIPTDEIRVHRWSYQGTQLDVSEQVSDSILDIIEKGITDSYSKIGILVRNNISLEFLEQKLKVPFRIFDEDPLAVRNTRITNLFTSLLRYRFNTDYRVNDVIEMVERYIRIQEQQVPNLRRLIVDVMGKDHEELAESIIYTSENIFNCIVSDSDKALIHNICVDSKLLKHYLPIDENEVQVMTLHKSKGLEFDVVYHLDLYDWVHPKRLVVPGSWDVHYDNWEQELNLHFVGITRAKKHCILVTSSNRINYQHQVKNGNPSQFFDLPGLEGLYTQ</sequence>
<evidence type="ECO:0000256" key="2">
    <source>
        <dbReference type="ARBA" id="ARBA00022741"/>
    </source>
</evidence>
<dbReference type="Gene3D" id="1.10.10.160">
    <property type="match status" value="1"/>
</dbReference>
<evidence type="ECO:0000256" key="1">
    <source>
        <dbReference type="ARBA" id="ARBA00009922"/>
    </source>
</evidence>
<dbReference type="GO" id="GO:0005524">
    <property type="term" value="F:ATP binding"/>
    <property type="evidence" value="ECO:0007669"/>
    <property type="project" value="UniProtKB-UniRule"/>
</dbReference>
<dbReference type="GO" id="GO:0016887">
    <property type="term" value="F:ATP hydrolysis activity"/>
    <property type="evidence" value="ECO:0007669"/>
    <property type="project" value="RHEA"/>
</dbReference>
<evidence type="ECO:0000256" key="7">
    <source>
        <dbReference type="ARBA" id="ARBA00034617"/>
    </source>
</evidence>
<dbReference type="InterPro" id="IPR014016">
    <property type="entry name" value="UvrD-like_ATP-bd"/>
</dbReference>
<evidence type="ECO:0000259" key="11">
    <source>
        <dbReference type="PROSITE" id="PS51198"/>
    </source>
</evidence>
<dbReference type="GO" id="GO:0005829">
    <property type="term" value="C:cytosol"/>
    <property type="evidence" value="ECO:0007669"/>
    <property type="project" value="TreeGrafter"/>
</dbReference>
<dbReference type="SUPFAM" id="SSF52540">
    <property type="entry name" value="P-loop containing nucleoside triphosphate hydrolases"/>
    <property type="match status" value="1"/>
</dbReference>
<evidence type="ECO:0000256" key="3">
    <source>
        <dbReference type="ARBA" id="ARBA00022801"/>
    </source>
</evidence>
<evidence type="ECO:0000256" key="4">
    <source>
        <dbReference type="ARBA" id="ARBA00022806"/>
    </source>
</evidence>
<feature type="binding site" evidence="10">
    <location>
        <begin position="24"/>
        <end position="31"/>
    </location>
    <ligand>
        <name>ATP</name>
        <dbReference type="ChEBI" id="CHEBI:30616"/>
    </ligand>
</feature>
<dbReference type="Gene3D" id="3.40.50.300">
    <property type="entry name" value="P-loop containing nucleotide triphosphate hydrolases"/>
    <property type="match status" value="3"/>
</dbReference>
<keyword evidence="3 10" id="KW-0378">Hydrolase</keyword>
<keyword evidence="6" id="KW-0413">Isomerase</keyword>
<feature type="domain" description="UvrD-like helicase ATP-binding" evidence="11">
    <location>
        <begin position="3"/>
        <end position="253"/>
    </location>
</feature>
<dbReference type="PANTHER" id="PTHR11070:SF67">
    <property type="entry name" value="DNA 3'-5' HELICASE"/>
    <property type="match status" value="1"/>
</dbReference>
<dbReference type="InterPro" id="IPR013986">
    <property type="entry name" value="DExx_box_DNA_helicase_dom_sf"/>
</dbReference>
<keyword evidence="2 10" id="KW-0547">Nucleotide-binding</keyword>
<comment type="similarity">
    <text evidence="1">Belongs to the helicase family. UvrD subfamily.</text>
</comment>
<dbReference type="GO" id="GO:0000725">
    <property type="term" value="P:recombinational repair"/>
    <property type="evidence" value="ECO:0007669"/>
    <property type="project" value="TreeGrafter"/>
</dbReference>
<dbReference type="InterPro" id="IPR027417">
    <property type="entry name" value="P-loop_NTPase"/>
</dbReference>
<dbReference type="PANTHER" id="PTHR11070">
    <property type="entry name" value="UVRD / RECB / PCRA DNA HELICASE FAMILY MEMBER"/>
    <property type="match status" value="1"/>
</dbReference>
<accession>A0A2R4AL03</accession>
<dbReference type="GO" id="GO:0043138">
    <property type="term" value="F:3'-5' DNA helicase activity"/>
    <property type="evidence" value="ECO:0007669"/>
    <property type="project" value="UniProtKB-EC"/>
</dbReference>
<keyword evidence="5 10" id="KW-0067">ATP-binding</keyword>
<dbReference type="Pfam" id="PF13361">
    <property type="entry name" value="UvrD_C"/>
    <property type="match status" value="1"/>
</dbReference>
<evidence type="ECO:0000256" key="6">
    <source>
        <dbReference type="ARBA" id="ARBA00023235"/>
    </source>
</evidence>
<evidence type="ECO:0000256" key="5">
    <source>
        <dbReference type="ARBA" id="ARBA00022840"/>
    </source>
</evidence>
<evidence type="ECO:0000313" key="12">
    <source>
        <dbReference type="EMBL" id="AVR65419.1"/>
    </source>
</evidence>
<gene>
    <name evidence="12" type="ORF">ICESupCHN110003_053</name>
</gene>
<evidence type="ECO:0000256" key="8">
    <source>
        <dbReference type="ARBA" id="ARBA00034808"/>
    </source>
</evidence>
<dbReference type="InterPro" id="IPR014017">
    <property type="entry name" value="DNA_helicase_UvrD-like_C"/>
</dbReference>
<comment type="catalytic activity">
    <reaction evidence="7">
        <text>Couples ATP hydrolysis with the unwinding of duplex DNA by translocating in the 3'-5' direction.</text>
        <dbReference type="EC" id="5.6.2.4"/>
    </reaction>
</comment>
<name>A0A2R4AL03_9GAMM</name>
<proteinExistence type="inferred from homology"/>
<reference evidence="12" key="1">
    <citation type="submission" date="2017-09" db="EMBL/GenBank/DDBJ databases">
        <title>Distribution and Genetic Characteristics of SXT/R391 Integrative and Conjugative Elements in Shewanella spp., China.</title>
        <authorList>
            <person name="Fang Y."/>
            <person name="Wang D."/>
        </authorList>
    </citation>
    <scope>NUCLEOTIDE SEQUENCE</scope>
    <source>
        <strain evidence="12">110003</strain>
    </source>
</reference>
<evidence type="ECO:0000256" key="10">
    <source>
        <dbReference type="PROSITE-ProRule" id="PRU00560"/>
    </source>
</evidence>
<protein>
    <recommendedName>
        <fullName evidence="8">DNA 3'-5' helicase</fullName>
        <ecNumber evidence="8">5.6.2.4</ecNumber>
    </recommendedName>
</protein>
<dbReference type="Pfam" id="PF13245">
    <property type="entry name" value="AAA_19"/>
    <property type="match status" value="1"/>
</dbReference>
<dbReference type="EMBL" id="MG014393">
    <property type="protein sequence ID" value="AVR65419.1"/>
    <property type="molecule type" value="Genomic_DNA"/>
</dbReference>
<dbReference type="InterPro" id="IPR000212">
    <property type="entry name" value="DNA_helicase_UvrD/REP"/>
</dbReference>
<dbReference type="AlphaFoldDB" id="A0A2R4AL03"/>
<dbReference type="PROSITE" id="PS51198">
    <property type="entry name" value="UVRD_HELICASE_ATP_BIND"/>
    <property type="match status" value="1"/>
</dbReference>
<dbReference type="EC" id="5.6.2.4" evidence="8"/>
<dbReference type="GO" id="GO:0003677">
    <property type="term" value="F:DNA binding"/>
    <property type="evidence" value="ECO:0007669"/>
    <property type="project" value="InterPro"/>
</dbReference>
<comment type="catalytic activity">
    <reaction evidence="9">
        <text>ATP + H2O = ADP + phosphate + H(+)</text>
        <dbReference type="Rhea" id="RHEA:13065"/>
        <dbReference type="ChEBI" id="CHEBI:15377"/>
        <dbReference type="ChEBI" id="CHEBI:15378"/>
        <dbReference type="ChEBI" id="CHEBI:30616"/>
        <dbReference type="ChEBI" id="CHEBI:43474"/>
        <dbReference type="ChEBI" id="CHEBI:456216"/>
        <dbReference type="EC" id="5.6.2.4"/>
    </reaction>
</comment>
<keyword evidence="4 10" id="KW-0347">Helicase</keyword>